<feature type="transmembrane region" description="Helical" evidence="1">
    <location>
        <begin position="15"/>
        <end position="36"/>
    </location>
</feature>
<evidence type="ECO:0000313" key="4">
    <source>
        <dbReference type="Proteomes" id="UP000051645"/>
    </source>
</evidence>
<gene>
    <name evidence="2" type="ORF">IV38_GL000046</name>
    <name evidence="3" type="ORF">IV40_GL001472</name>
</gene>
<keyword evidence="1" id="KW-1133">Transmembrane helix</keyword>
<name>A0A0R2FST4_9LACO</name>
<evidence type="ECO:0000313" key="2">
    <source>
        <dbReference type="EMBL" id="KRN29168.1"/>
    </source>
</evidence>
<organism evidence="3 4">
    <name type="scientific">Lactobacillus selangorensis</name>
    <dbReference type="NCBI Taxonomy" id="81857"/>
    <lineage>
        <taxon>Bacteria</taxon>
        <taxon>Bacillati</taxon>
        <taxon>Bacillota</taxon>
        <taxon>Bacilli</taxon>
        <taxon>Lactobacillales</taxon>
        <taxon>Lactobacillaceae</taxon>
        <taxon>Lactobacillus</taxon>
    </lineage>
</organism>
<evidence type="ECO:0000313" key="3">
    <source>
        <dbReference type="EMBL" id="KRN31474.1"/>
    </source>
</evidence>
<dbReference type="Proteomes" id="UP000051751">
    <property type="component" value="Unassembled WGS sequence"/>
</dbReference>
<dbReference type="EMBL" id="JQAZ01000004">
    <property type="protein sequence ID" value="KRN31474.1"/>
    <property type="molecule type" value="Genomic_DNA"/>
</dbReference>
<dbReference type="OrthoDB" id="2334864at2"/>
<evidence type="ECO:0000256" key="1">
    <source>
        <dbReference type="SAM" id="Phobius"/>
    </source>
</evidence>
<dbReference type="Proteomes" id="UP000051645">
    <property type="component" value="Unassembled WGS sequence"/>
</dbReference>
<protein>
    <submittedName>
        <fullName evidence="3">Uncharacterized protein</fullName>
    </submittedName>
</protein>
<keyword evidence="4" id="KW-1185">Reference proteome</keyword>
<feature type="transmembrane region" description="Helical" evidence="1">
    <location>
        <begin position="48"/>
        <end position="81"/>
    </location>
</feature>
<keyword evidence="1" id="KW-0472">Membrane</keyword>
<dbReference type="PATRIC" id="fig|81857.3.peg.43"/>
<evidence type="ECO:0000313" key="5">
    <source>
        <dbReference type="Proteomes" id="UP000051751"/>
    </source>
</evidence>
<sequence>MLHVLAAEVSSNAKIAIAIGLIVFIVLFFKLIVGFIKFCFRHPFIFIILLICGGLGFGFNFLLGGIIVIAALVGGVVFWLLNEFNQ</sequence>
<keyword evidence="1" id="KW-0812">Transmembrane</keyword>
<dbReference type="AlphaFoldDB" id="A0A0R2FST4"/>
<comment type="caution">
    <text evidence="3">The sequence shown here is derived from an EMBL/GenBank/DDBJ whole genome shotgun (WGS) entry which is preliminary data.</text>
</comment>
<proteinExistence type="predicted"/>
<accession>A0A0R2FST4</accession>
<dbReference type="EMBL" id="JQAT01000001">
    <property type="protein sequence ID" value="KRN29168.1"/>
    <property type="molecule type" value="Genomic_DNA"/>
</dbReference>
<reference evidence="4 5" key="1">
    <citation type="journal article" date="2015" name="Genome Announc.">
        <title>Expanding the biotechnology potential of lactobacilli through comparative genomics of 213 strains and associated genera.</title>
        <authorList>
            <person name="Sun Z."/>
            <person name="Harris H.M."/>
            <person name="McCann A."/>
            <person name="Guo C."/>
            <person name="Argimon S."/>
            <person name="Zhang W."/>
            <person name="Yang X."/>
            <person name="Jeffery I.B."/>
            <person name="Cooney J.C."/>
            <person name="Kagawa T.F."/>
            <person name="Liu W."/>
            <person name="Song Y."/>
            <person name="Salvetti E."/>
            <person name="Wrobel A."/>
            <person name="Rasinkangas P."/>
            <person name="Parkhill J."/>
            <person name="Rea M.C."/>
            <person name="O'Sullivan O."/>
            <person name="Ritari J."/>
            <person name="Douillard F.P."/>
            <person name="Paul Ross R."/>
            <person name="Yang R."/>
            <person name="Briner A.E."/>
            <person name="Felis G.E."/>
            <person name="de Vos W.M."/>
            <person name="Barrangou R."/>
            <person name="Klaenhammer T.R."/>
            <person name="Caufield P.W."/>
            <person name="Cui Y."/>
            <person name="Zhang H."/>
            <person name="O'Toole P.W."/>
        </authorList>
    </citation>
    <scope>NUCLEOTIDE SEQUENCE [LARGE SCALE GENOMIC DNA]</scope>
    <source>
        <strain evidence="2 5">ATCC BAA-66</strain>
        <strain evidence="3 4">DSM 13344</strain>
    </source>
</reference>